<evidence type="ECO:0000259" key="5">
    <source>
        <dbReference type="Pfam" id="PF00296"/>
    </source>
</evidence>
<dbReference type="GO" id="GO:0008726">
    <property type="term" value="F:alkanesulfonate monooxygenase activity"/>
    <property type="evidence" value="ECO:0007669"/>
    <property type="project" value="TreeGrafter"/>
</dbReference>
<name>F5R9P9_METUF</name>
<dbReference type="SUPFAM" id="SSF51679">
    <property type="entry name" value="Bacterial luciferase-like"/>
    <property type="match status" value="1"/>
</dbReference>
<organism evidence="6 7">
    <name type="scientific">Methyloversatilis universalis (strain ATCC BAA-1314 / DSM 25237 / JCM 13912 / CCUG 52030 / FAM5)</name>
    <dbReference type="NCBI Taxonomy" id="1000565"/>
    <lineage>
        <taxon>Bacteria</taxon>
        <taxon>Pseudomonadati</taxon>
        <taxon>Pseudomonadota</taxon>
        <taxon>Betaproteobacteria</taxon>
        <taxon>Nitrosomonadales</taxon>
        <taxon>Sterolibacteriaceae</taxon>
        <taxon>Methyloversatilis</taxon>
    </lineage>
</organism>
<dbReference type="GO" id="GO:0046306">
    <property type="term" value="P:alkanesulfonate catabolic process"/>
    <property type="evidence" value="ECO:0007669"/>
    <property type="project" value="TreeGrafter"/>
</dbReference>
<keyword evidence="1" id="KW-0285">Flavoprotein</keyword>
<dbReference type="RefSeq" id="WP_008059383.1">
    <property type="nucleotide sequence ID" value="NZ_AFHG01000031.1"/>
</dbReference>
<keyword evidence="2" id="KW-0288">FMN</keyword>
<dbReference type="Proteomes" id="UP000005019">
    <property type="component" value="Unassembled WGS sequence"/>
</dbReference>
<evidence type="ECO:0000256" key="4">
    <source>
        <dbReference type="ARBA" id="ARBA00023033"/>
    </source>
</evidence>
<evidence type="ECO:0000256" key="3">
    <source>
        <dbReference type="ARBA" id="ARBA00023002"/>
    </source>
</evidence>
<keyword evidence="3" id="KW-0560">Oxidoreductase</keyword>
<proteinExistence type="predicted"/>
<dbReference type="Gene3D" id="3.20.20.30">
    <property type="entry name" value="Luciferase-like domain"/>
    <property type="match status" value="1"/>
</dbReference>
<dbReference type="InterPro" id="IPR036661">
    <property type="entry name" value="Luciferase-like_sf"/>
</dbReference>
<evidence type="ECO:0000256" key="2">
    <source>
        <dbReference type="ARBA" id="ARBA00022643"/>
    </source>
</evidence>
<evidence type="ECO:0000313" key="6">
    <source>
        <dbReference type="EMBL" id="EGK72731.1"/>
    </source>
</evidence>
<keyword evidence="4 6" id="KW-0503">Monooxygenase</keyword>
<dbReference type="Pfam" id="PF00296">
    <property type="entry name" value="Bac_luciferase"/>
    <property type="match status" value="1"/>
</dbReference>
<dbReference type="InterPro" id="IPR011251">
    <property type="entry name" value="Luciferase-like_dom"/>
</dbReference>
<dbReference type="STRING" id="1000565.METUNv1_00970"/>
<dbReference type="PANTHER" id="PTHR42847:SF4">
    <property type="entry name" value="ALKANESULFONATE MONOOXYGENASE-RELATED"/>
    <property type="match status" value="1"/>
</dbReference>
<accession>F5R9P9</accession>
<dbReference type="InterPro" id="IPR050172">
    <property type="entry name" value="SsuD_RutA_monooxygenase"/>
</dbReference>
<sequence length="396" mass="43471">MTHASSTAQTIDFFWRLPTHGDISTVRRPQSTRGDWWPLRDGNQAPGLLYGEPDGSSYIDHLAQIAKAAEISGFQGGLIPSFPMTDDPWVIAAHLARETKTFRFMLAFQPGFLNPVEAARMSATLQRVSGDRMLFNIITGGGGPAQLWWGDRFSHDDRYGRTTEFLDIFKGVWKGDGPFDYDGRFYQVEQGRLPQALASTGLPEIYFSGSSDAALASASKHADFYLSWLEPFDQVAEKFARVKARTAALGRRIRCAIRVDIIARPTEEEAWADVKAGFESLGPERRDAFRQSGGDSVGVSRQAGYRPADAQRYEDLIIAPNLWAGFSLLRGGPAIGIVGSYEQAAQKLDELIALGADGFILAGTPHLEEAYRIGEEVLPLVTGKGRIERAGLRAVG</sequence>
<keyword evidence="7" id="KW-1185">Reference proteome</keyword>
<dbReference type="EMBL" id="AFHG01000031">
    <property type="protein sequence ID" value="EGK72731.1"/>
    <property type="molecule type" value="Genomic_DNA"/>
</dbReference>
<dbReference type="AlphaFoldDB" id="F5R9P9"/>
<gene>
    <name evidence="6" type="ORF">METUNv1_00970</name>
</gene>
<evidence type="ECO:0000256" key="1">
    <source>
        <dbReference type="ARBA" id="ARBA00022630"/>
    </source>
</evidence>
<dbReference type="OrthoDB" id="9814695at2"/>
<dbReference type="PANTHER" id="PTHR42847">
    <property type="entry name" value="ALKANESULFONATE MONOOXYGENASE"/>
    <property type="match status" value="1"/>
</dbReference>
<reference evidence="6 7" key="1">
    <citation type="journal article" date="2011" name="J. Bacteriol.">
        <title>Genome sequence of Methyloversatilis universalis FAM5T, a methylotrophic representative of the order Rhodocyclales.</title>
        <authorList>
            <person name="Kittichotirat W."/>
            <person name="Good N.M."/>
            <person name="Hall R."/>
            <person name="Bringel F."/>
            <person name="Lajus A."/>
            <person name="Medigue C."/>
            <person name="Smalley N.E."/>
            <person name="Beck D."/>
            <person name="Bumgarner R."/>
            <person name="Vuilleumier S."/>
            <person name="Kalyuzhnaya M.G."/>
        </authorList>
    </citation>
    <scope>NUCLEOTIDE SEQUENCE [LARGE SCALE GENOMIC DNA]</scope>
    <source>
        <strain evidence="7">ATCC BAA-1314 / JCM 13912 / FAM5</strain>
    </source>
</reference>
<dbReference type="eggNOG" id="COG2141">
    <property type="taxonomic scope" value="Bacteria"/>
</dbReference>
<feature type="domain" description="Luciferase-like" evidence="5">
    <location>
        <begin position="56"/>
        <end position="357"/>
    </location>
</feature>
<protein>
    <submittedName>
        <fullName evidence="6">Alkanesulfonate monooxygenase</fullName>
    </submittedName>
</protein>
<evidence type="ECO:0000313" key="7">
    <source>
        <dbReference type="Proteomes" id="UP000005019"/>
    </source>
</evidence>
<comment type="caution">
    <text evidence="6">The sequence shown here is derived from an EMBL/GenBank/DDBJ whole genome shotgun (WGS) entry which is preliminary data.</text>
</comment>